<dbReference type="InterPro" id="IPR002541">
    <property type="entry name" value="Cyt_c_assembly"/>
</dbReference>
<dbReference type="Proteomes" id="UP000233248">
    <property type="component" value="Unassembled WGS sequence"/>
</dbReference>
<evidence type="ECO:0000259" key="8">
    <source>
        <dbReference type="Pfam" id="PF05140"/>
    </source>
</evidence>
<feature type="transmembrane region" description="Helical" evidence="6">
    <location>
        <begin position="790"/>
        <end position="812"/>
    </location>
</feature>
<feature type="transmembrane region" description="Helical" evidence="6">
    <location>
        <begin position="998"/>
        <end position="1022"/>
    </location>
</feature>
<protein>
    <submittedName>
        <fullName evidence="9">Cytochrome C biogenesis protein</fullName>
    </submittedName>
</protein>
<dbReference type="Pfam" id="PF01578">
    <property type="entry name" value="Cytochrom_C_asm"/>
    <property type="match status" value="1"/>
</dbReference>
<evidence type="ECO:0000256" key="1">
    <source>
        <dbReference type="ARBA" id="ARBA00004141"/>
    </source>
</evidence>
<feature type="transmembrane region" description="Helical" evidence="6">
    <location>
        <begin position="845"/>
        <end position="866"/>
    </location>
</feature>
<feature type="transmembrane region" description="Helical" evidence="6">
    <location>
        <begin position="43"/>
        <end position="67"/>
    </location>
</feature>
<evidence type="ECO:0000256" key="4">
    <source>
        <dbReference type="ARBA" id="ARBA00022989"/>
    </source>
</evidence>
<keyword evidence="3" id="KW-0201">Cytochrome c-type biogenesis</keyword>
<dbReference type="PROSITE" id="PS51257">
    <property type="entry name" value="PROKAR_LIPOPROTEIN"/>
    <property type="match status" value="1"/>
</dbReference>
<feature type="transmembrane region" description="Helical" evidence="6">
    <location>
        <begin position="886"/>
        <end position="913"/>
    </location>
</feature>
<dbReference type="InterPro" id="IPR007816">
    <property type="entry name" value="ResB-like_domain"/>
</dbReference>
<evidence type="ECO:0000313" key="10">
    <source>
        <dbReference type="Proteomes" id="UP000233248"/>
    </source>
</evidence>
<reference evidence="9 10" key="1">
    <citation type="submission" date="2017-09" db="EMBL/GenBank/DDBJ databases">
        <title>Genomics of the genus Arcobacter.</title>
        <authorList>
            <person name="Perez-Cataluna A."/>
            <person name="Figueras M.J."/>
            <person name="Salas-Masso N."/>
        </authorList>
    </citation>
    <scope>NUCLEOTIDE SEQUENCE [LARGE SCALE GENOMIC DNA]</scope>
    <source>
        <strain evidence="9 10">DSM 18005</strain>
    </source>
</reference>
<dbReference type="PANTHER" id="PTHR30071">
    <property type="entry name" value="HEME EXPORTER PROTEIN C"/>
    <property type="match status" value="1"/>
</dbReference>
<dbReference type="Pfam" id="PF05140">
    <property type="entry name" value="ResB"/>
    <property type="match status" value="1"/>
</dbReference>
<organism evidence="9 10">
    <name type="scientific">Malaciobacter halophilus</name>
    <dbReference type="NCBI Taxonomy" id="197482"/>
    <lineage>
        <taxon>Bacteria</taxon>
        <taxon>Pseudomonadati</taxon>
        <taxon>Campylobacterota</taxon>
        <taxon>Epsilonproteobacteria</taxon>
        <taxon>Campylobacterales</taxon>
        <taxon>Arcobacteraceae</taxon>
        <taxon>Malaciobacter</taxon>
    </lineage>
</organism>
<keyword evidence="5 6" id="KW-0472">Membrane</keyword>
<sequence length="1061" mass="122422">MKKTIRNLFSMEIMTVFMLFFALACAVATFVENDFGPLGAKSFIYGQTWFELIMLILTLGVVFNIYWFKMYQKKKFFILLIHISFIFIFIGSALTRYLGYEATMTIDEGKKQNIIYTLDEYIQIEANRQNENLKYEQKVLMTKLNQTNFEHNFNFKNKNIKIKFDKFVPNAIEQIVDDENGIPMANIVVSTFSGVKSIDLKDTQLKKTQFLDFALNKQLKDYKRPLVTITTKKNGQILYKANISTAWYSIENKKDGIIPANKEIILSKTRVYKVGQTQFMIKQASVKGTLKVVSAQNNQIKKENQLDAILVDLIFNNKSKKIALYGKGGSNKGFISKTTFQGINFKLQWGSKPITLPFSIKLLDFQLDRYPGSNSPSSYLSDIEIVDKNLKENKFYRIYMNNTLDYKGYRFFQSSYKQDETATILSVNKDPGKIPTYIGYFLLFTGLFLNLFSKNGRFRKLSNKKFNIEQIKRDYKLKNVSNSILLTLFLLLGLNTPSFAKNVINEELISSIKNIDKEHSDYFGSFLIQDYQGRIKPVNSLAIEIVNKIARKDKIFNLDENQFFLSMMLYPKVWQSVEFIKIKNDKLKEILKIDKNKKAISFNDIYTKDGKYKLQNLLEKANTKKPINRTKLDKELIKVDERLNIAYSLFIGDFFKAFPIAYDEKNRWVAPSIALRVLDDSSDISMPKEQALNIKQLMQDYFITLKQANENSSSWDEVNEKLDEIKLFQKKYATHIIPTKWKIQAELMFNKYNIFERLTPYYLILGFTLLITVFINIFKQNLNIKKFTQITLILLTLGFIVHTFGLALRWYVAGHAPWSNGYESMIYIAWAIVLSGMFFSRQSNLALATTGILSGITLFVAHLSWMEPQITTLAPVLKSYWLTIHVSVITASYGFLGLSALLGFIALTLFALINKNKENENFFSILLSIKEANRINEMSLLIGLVLLVIGNFLGGIWANESWGRYWGWDPKETWTLVSILIYAVIIHLRYIKGILTEFLYAVLSLISYASIIMTYFGVNYYLSGKHSYAAGDPVPIPTFVPVSALIILFIIALAFRNRKLL</sequence>
<proteinExistence type="predicted"/>
<comment type="caution">
    <text evidence="9">The sequence shown here is derived from an EMBL/GenBank/DDBJ whole genome shotgun (WGS) entry which is preliminary data.</text>
</comment>
<dbReference type="InterPro" id="IPR045062">
    <property type="entry name" value="Cyt_c_biogenesis_CcsA/CcmC"/>
</dbReference>
<evidence type="ECO:0000259" key="7">
    <source>
        <dbReference type="Pfam" id="PF01578"/>
    </source>
</evidence>
<dbReference type="KEGG" id="ahs:AHALO_0412"/>
<feature type="transmembrane region" description="Helical" evidence="6">
    <location>
        <begin position="1034"/>
        <end position="1055"/>
    </location>
</feature>
<dbReference type="PANTHER" id="PTHR30071:SF1">
    <property type="entry name" value="CYTOCHROME B_B6 PROTEIN-RELATED"/>
    <property type="match status" value="1"/>
</dbReference>
<dbReference type="AlphaFoldDB" id="A0A2N1J6G7"/>
<dbReference type="EMBL" id="NXIF01000005">
    <property type="protein sequence ID" value="PKI82042.1"/>
    <property type="molecule type" value="Genomic_DNA"/>
</dbReference>
<feature type="transmembrane region" description="Helical" evidence="6">
    <location>
        <begin position="973"/>
        <end position="991"/>
    </location>
</feature>
<evidence type="ECO:0000256" key="2">
    <source>
        <dbReference type="ARBA" id="ARBA00022692"/>
    </source>
</evidence>
<feature type="transmembrane region" description="Helical" evidence="6">
    <location>
        <begin position="434"/>
        <end position="452"/>
    </location>
</feature>
<evidence type="ECO:0000256" key="6">
    <source>
        <dbReference type="SAM" id="Phobius"/>
    </source>
</evidence>
<name>A0A2N1J6G7_9BACT</name>
<accession>A0A2N1J6G7</accession>
<evidence type="ECO:0000256" key="3">
    <source>
        <dbReference type="ARBA" id="ARBA00022748"/>
    </source>
</evidence>
<dbReference type="OrthoDB" id="9814290at2"/>
<evidence type="ECO:0000313" key="9">
    <source>
        <dbReference type="EMBL" id="PKI82042.1"/>
    </source>
</evidence>
<feature type="transmembrane region" description="Helical" evidence="6">
    <location>
        <begin position="938"/>
        <end position="958"/>
    </location>
</feature>
<dbReference type="GO" id="GO:0020037">
    <property type="term" value="F:heme binding"/>
    <property type="evidence" value="ECO:0007669"/>
    <property type="project" value="InterPro"/>
</dbReference>
<dbReference type="GO" id="GO:0017004">
    <property type="term" value="P:cytochrome complex assembly"/>
    <property type="evidence" value="ECO:0007669"/>
    <property type="project" value="UniProtKB-KW"/>
</dbReference>
<gene>
    <name evidence="9" type="ORF">CP960_00865</name>
</gene>
<feature type="domain" description="Cytochrome c assembly protein" evidence="7">
    <location>
        <begin position="818"/>
        <end position="1024"/>
    </location>
</feature>
<feature type="transmembrane region" description="Helical" evidence="6">
    <location>
        <begin position="480"/>
        <end position="500"/>
    </location>
</feature>
<evidence type="ECO:0000256" key="5">
    <source>
        <dbReference type="ARBA" id="ARBA00023136"/>
    </source>
</evidence>
<feature type="transmembrane region" description="Helical" evidence="6">
    <location>
        <begin position="824"/>
        <end position="840"/>
    </location>
</feature>
<feature type="transmembrane region" description="Helical" evidence="6">
    <location>
        <begin position="12"/>
        <end position="31"/>
    </location>
</feature>
<feature type="transmembrane region" description="Helical" evidence="6">
    <location>
        <begin position="76"/>
        <end position="98"/>
    </location>
</feature>
<feature type="domain" description="ResB-like" evidence="8">
    <location>
        <begin position="346"/>
        <end position="420"/>
    </location>
</feature>
<feature type="transmembrane region" description="Helical" evidence="6">
    <location>
        <begin position="760"/>
        <end position="778"/>
    </location>
</feature>
<dbReference type="GO" id="GO:0005886">
    <property type="term" value="C:plasma membrane"/>
    <property type="evidence" value="ECO:0007669"/>
    <property type="project" value="TreeGrafter"/>
</dbReference>
<keyword evidence="4 6" id="KW-1133">Transmembrane helix</keyword>
<keyword evidence="2 6" id="KW-0812">Transmembrane</keyword>
<dbReference type="RefSeq" id="WP_101183296.1">
    <property type="nucleotide sequence ID" value="NZ_CP031218.1"/>
</dbReference>
<keyword evidence="10" id="KW-1185">Reference proteome</keyword>
<comment type="subcellular location">
    <subcellularLocation>
        <location evidence="1">Membrane</location>
        <topology evidence="1">Multi-pass membrane protein</topology>
    </subcellularLocation>
</comment>